<evidence type="ECO:0000313" key="3">
    <source>
        <dbReference type="Proteomes" id="UP000663880"/>
    </source>
</evidence>
<organism evidence="2 3">
    <name type="scientific">Pieris macdunnoughi</name>
    <dbReference type="NCBI Taxonomy" id="345717"/>
    <lineage>
        <taxon>Eukaryota</taxon>
        <taxon>Metazoa</taxon>
        <taxon>Ecdysozoa</taxon>
        <taxon>Arthropoda</taxon>
        <taxon>Hexapoda</taxon>
        <taxon>Insecta</taxon>
        <taxon>Pterygota</taxon>
        <taxon>Neoptera</taxon>
        <taxon>Endopterygota</taxon>
        <taxon>Lepidoptera</taxon>
        <taxon>Glossata</taxon>
        <taxon>Ditrysia</taxon>
        <taxon>Papilionoidea</taxon>
        <taxon>Pieridae</taxon>
        <taxon>Pierinae</taxon>
        <taxon>Pieris</taxon>
    </lineage>
</organism>
<evidence type="ECO:0000313" key="2">
    <source>
        <dbReference type="EMBL" id="CAF4751111.1"/>
    </source>
</evidence>
<sequence length="339" mass="38392">MIGDNYIKYFILFCMTVDSSPTTGAQLLAARLRNFSSVKVFLKACINMRCEIEARDGATCSVCVGQFDFPCAGITEGGWRKLGERKSTWKCSSCKSQGIASPKPTTSSDPDSIVVELKRLSSQMEATLALVDSVRAIQAELVEFRTIREEFSDMKASIEFVHDTVEALTLKERVNNLEELQNHNEQRLRMNNIEIKSVPESSAENLFNILDKLGTAMNCKIQKEQVNYIARVPTRNNKNNKNIICSVQNSYLKNEFVAAAKNHKALKAVDLGLRGDSRIYVNDHLTLENKALLNKTKARAKERGYDYVWVKGCKIFIRKNTSSPKHHINTERDFKKFFT</sequence>
<protein>
    <recommendedName>
        <fullName evidence="1">FP protein C-terminal domain-containing protein</fullName>
    </recommendedName>
</protein>
<feature type="domain" description="FP protein C-terminal" evidence="1">
    <location>
        <begin position="286"/>
        <end position="337"/>
    </location>
</feature>
<name>A0A821LHS7_9NEOP</name>
<keyword evidence="3" id="KW-1185">Reference proteome</keyword>
<accession>A0A821LHS7</accession>
<dbReference type="EMBL" id="CAJOBZ010000001">
    <property type="protein sequence ID" value="CAF4751111.1"/>
    <property type="molecule type" value="Genomic_DNA"/>
</dbReference>
<dbReference type="OrthoDB" id="6913181at2759"/>
<comment type="caution">
    <text evidence="2">The sequence shown here is derived from an EMBL/GenBank/DDBJ whole genome shotgun (WGS) entry which is preliminary data.</text>
</comment>
<evidence type="ECO:0000259" key="1">
    <source>
        <dbReference type="Pfam" id="PF25298"/>
    </source>
</evidence>
<dbReference type="Pfam" id="PF25298">
    <property type="entry name" value="Baculo_FP_2nd"/>
    <property type="match status" value="1"/>
</dbReference>
<reference evidence="2" key="1">
    <citation type="submission" date="2021-02" db="EMBL/GenBank/DDBJ databases">
        <authorList>
            <person name="Steward A R."/>
        </authorList>
    </citation>
    <scope>NUCLEOTIDE SEQUENCE</scope>
</reference>
<dbReference type="Proteomes" id="UP000663880">
    <property type="component" value="Unassembled WGS sequence"/>
</dbReference>
<gene>
    <name evidence="2" type="ORF">PMACD_LOCUS690</name>
</gene>
<dbReference type="AlphaFoldDB" id="A0A821LHS7"/>
<dbReference type="InterPro" id="IPR057251">
    <property type="entry name" value="FP_C"/>
</dbReference>
<proteinExistence type="predicted"/>